<sequence>LQPGWRGLEGKDPFGLERRIQNEGEWMALVKPGQNGLYSVVASLAWWGMSVDRNSKAWEEWMMAMRDIIWVLECVTRRS</sequence>
<dbReference type="OrthoDB" id="3250313at2759"/>
<evidence type="ECO:0000313" key="1">
    <source>
        <dbReference type="EMBL" id="PBK79223.1"/>
    </source>
</evidence>
<gene>
    <name evidence="1" type="ORF">ARMGADRAFT_951173</name>
</gene>
<dbReference type="AlphaFoldDB" id="A0A2H3CSX9"/>
<evidence type="ECO:0000313" key="2">
    <source>
        <dbReference type="Proteomes" id="UP000217790"/>
    </source>
</evidence>
<dbReference type="Proteomes" id="UP000217790">
    <property type="component" value="Unassembled WGS sequence"/>
</dbReference>
<feature type="non-terminal residue" evidence="1">
    <location>
        <position position="1"/>
    </location>
</feature>
<dbReference type="InParanoid" id="A0A2H3CSX9"/>
<accession>A0A2H3CSX9</accession>
<proteinExistence type="predicted"/>
<dbReference type="EMBL" id="KZ293798">
    <property type="protein sequence ID" value="PBK79223.1"/>
    <property type="molecule type" value="Genomic_DNA"/>
</dbReference>
<protein>
    <submittedName>
        <fullName evidence="1">Uncharacterized protein</fullName>
    </submittedName>
</protein>
<keyword evidence="2" id="KW-1185">Reference proteome</keyword>
<name>A0A2H3CSX9_ARMGA</name>
<organism evidence="1 2">
    <name type="scientific">Armillaria gallica</name>
    <name type="common">Bulbous honey fungus</name>
    <name type="synonym">Armillaria bulbosa</name>
    <dbReference type="NCBI Taxonomy" id="47427"/>
    <lineage>
        <taxon>Eukaryota</taxon>
        <taxon>Fungi</taxon>
        <taxon>Dikarya</taxon>
        <taxon>Basidiomycota</taxon>
        <taxon>Agaricomycotina</taxon>
        <taxon>Agaricomycetes</taxon>
        <taxon>Agaricomycetidae</taxon>
        <taxon>Agaricales</taxon>
        <taxon>Marasmiineae</taxon>
        <taxon>Physalacriaceae</taxon>
        <taxon>Armillaria</taxon>
    </lineage>
</organism>
<reference evidence="2" key="1">
    <citation type="journal article" date="2017" name="Nat. Ecol. Evol.">
        <title>Genome expansion and lineage-specific genetic innovations in the forest pathogenic fungi Armillaria.</title>
        <authorList>
            <person name="Sipos G."/>
            <person name="Prasanna A.N."/>
            <person name="Walter M.C."/>
            <person name="O'Connor E."/>
            <person name="Balint B."/>
            <person name="Krizsan K."/>
            <person name="Kiss B."/>
            <person name="Hess J."/>
            <person name="Varga T."/>
            <person name="Slot J."/>
            <person name="Riley R."/>
            <person name="Boka B."/>
            <person name="Rigling D."/>
            <person name="Barry K."/>
            <person name="Lee J."/>
            <person name="Mihaltcheva S."/>
            <person name="LaButti K."/>
            <person name="Lipzen A."/>
            <person name="Waldron R."/>
            <person name="Moloney N.M."/>
            <person name="Sperisen C."/>
            <person name="Kredics L."/>
            <person name="Vagvoelgyi C."/>
            <person name="Patrignani A."/>
            <person name="Fitzpatrick D."/>
            <person name="Nagy I."/>
            <person name="Doyle S."/>
            <person name="Anderson J.B."/>
            <person name="Grigoriev I.V."/>
            <person name="Gueldener U."/>
            <person name="Muensterkoetter M."/>
            <person name="Nagy L.G."/>
        </authorList>
    </citation>
    <scope>NUCLEOTIDE SEQUENCE [LARGE SCALE GENOMIC DNA]</scope>
    <source>
        <strain evidence="2">Ar21-2</strain>
    </source>
</reference>